<dbReference type="EMBL" id="JANGAC010000002">
    <property type="protein sequence ID" value="MCQ4922305.1"/>
    <property type="molecule type" value="Genomic_DNA"/>
</dbReference>
<comment type="caution">
    <text evidence="2">The sequence shown here is derived from an EMBL/GenBank/DDBJ whole genome shotgun (WGS) entry which is preliminary data.</text>
</comment>
<dbReference type="RefSeq" id="WP_256310585.1">
    <property type="nucleotide sequence ID" value="NZ_JANGAC010000002.1"/>
</dbReference>
<evidence type="ECO:0000256" key="1">
    <source>
        <dbReference type="SAM" id="Phobius"/>
    </source>
</evidence>
<organism evidence="2 3">
    <name type="scientific">Tissierella carlieri</name>
    <dbReference type="NCBI Taxonomy" id="689904"/>
    <lineage>
        <taxon>Bacteria</taxon>
        <taxon>Bacillati</taxon>
        <taxon>Bacillota</taxon>
        <taxon>Tissierellia</taxon>
        <taxon>Tissierellales</taxon>
        <taxon>Tissierellaceae</taxon>
        <taxon>Tissierella</taxon>
    </lineage>
</organism>
<feature type="transmembrane region" description="Helical" evidence="1">
    <location>
        <begin position="20"/>
        <end position="43"/>
    </location>
</feature>
<feature type="transmembrane region" description="Helical" evidence="1">
    <location>
        <begin position="164"/>
        <end position="184"/>
    </location>
</feature>
<accession>A0ABT1S7I9</accession>
<reference evidence="2 3" key="1">
    <citation type="submission" date="2022-06" db="EMBL/GenBank/DDBJ databases">
        <title>Isolation of gut microbiota from human fecal samples.</title>
        <authorList>
            <person name="Pamer E.G."/>
            <person name="Barat B."/>
            <person name="Waligurski E."/>
            <person name="Medina S."/>
            <person name="Paddock L."/>
            <person name="Mostad J."/>
        </authorList>
    </citation>
    <scope>NUCLEOTIDE SEQUENCE [LARGE SCALE GENOMIC DNA]</scope>
    <source>
        <strain evidence="2 3">DFI.7.95</strain>
    </source>
</reference>
<dbReference type="Proteomes" id="UP001524478">
    <property type="component" value="Unassembled WGS sequence"/>
</dbReference>
<feature type="transmembrane region" description="Helical" evidence="1">
    <location>
        <begin position="204"/>
        <end position="227"/>
    </location>
</feature>
<gene>
    <name evidence="2" type="ORF">NE686_04355</name>
</gene>
<keyword evidence="1" id="KW-0472">Membrane</keyword>
<name>A0ABT1S7I9_9FIRM</name>
<feature type="transmembrane region" description="Helical" evidence="1">
    <location>
        <begin position="103"/>
        <end position="126"/>
    </location>
</feature>
<evidence type="ECO:0000313" key="2">
    <source>
        <dbReference type="EMBL" id="MCQ4922305.1"/>
    </source>
</evidence>
<keyword evidence="3" id="KW-1185">Reference proteome</keyword>
<proteinExistence type="predicted"/>
<evidence type="ECO:0000313" key="3">
    <source>
        <dbReference type="Proteomes" id="UP001524478"/>
    </source>
</evidence>
<feature type="transmembrane region" description="Helical" evidence="1">
    <location>
        <begin position="63"/>
        <end position="82"/>
    </location>
</feature>
<sequence>MRQLYRVFKMGLIQAGRDGILLALLPSPFLIGLVFKFGLPILNQILEKYLYFSIEEWYPLADAMLAALTPMMLAMACAFIMLDEKDEGTGTYYRITPAQHKTYILSRIVLPMLWSLCCTIIVMVIFRLTNLTWTQILISSFIGMGMGAVISILIVAFSNNKVEGLAISKLSAITILGLFAKPFIPAPYRYGTVILPSFWIGEAIYNQANILSLIIGISICLLWILLFTKRFSRKV</sequence>
<feature type="transmembrane region" description="Helical" evidence="1">
    <location>
        <begin position="132"/>
        <end position="157"/>
    </location>
</feature>
<keyword evidence="1" id="KW-1133">Transmembrane helix</keyword>
<keyword evidence="1" id="KW-0812">Transmembrane</keyword>
<protein>
    <submittedName>
        <fullName evidence="2">ABC transporter permease</fullName>
    </submittedName>
</protein>